<evidence type="ECO:0000256" key="16">
    <source>
        <dbReference type="HAMAP-Rule" id="MF_01274"/>
    </source>
</evidence>
<evidence type="ECO:0000256" key="4">
    <source>
        <dbReference type="ARBA" id="ARBA00005225"/>
    </source>
</evidence>
<dbReference type="GO" id="GO:0005524">
    <property type="term" value="F:ATP binding"/>
    <property type="evidence" value="ECO:0007669"/>
    <property type="project" value="UniProtKB-UniRule"/>
</dbReference>
<comment type="caution">
    <text evidence="16">Lacks conserved residue(s) required for the propagation of feature annotation.</text>
</comment>
<feature type="binding site" evidence="16">
    <location>
        <begin position="6"/>
        <end position="13"/>
    </location>
    <ligand>
        <name>ATP</name>
        <dbReference type="ChEBI" id="CHEBI:30616"/>
    </ligand>
</feature>
<feature type="binding site" evidence="16">
    <location>
        <position position="128"/>
    </location>
    <ligand>
        <name>K(+)</name>
        <dbReference type="ChEBI" id="CHEBI:29103"/>
    </ligand>
</feature>
<dbReference type="Gene3D" id="3.30.420.40">
    <property type="match status" value="2"/>
</dbReference>
<keyword evidence="12 16" id="KW-0630">Potassium</keyword>
<evidence type="ECO:0000256" key="2">
    <source>
        <dbReference type="ARBA" id="ARBA00001958"/>
    </source>
</evidence>
<evidence type="ECO:0000256" key="5">
    <source>
        <dbReference type="ARBA" id="ARBA00011738"/>
    </source>
</evidence>
<dbReference type="InterPro" id="IPR004619">
    <property type="entry name" value="Type_III_PanK"/>
</dbReference>
<evidence type="ECO:0000256" key="9">
    <source>
        <dbReference type="ARBA" id="ARBA00022741"/>
    </source>
</evidence>
<keyword evidence="7 16" id="KW-0963">Cytoplasm</keyword>
<sequence>MILTLDVGNTLTDMGFHEPGKPFKVARFKEKGRTEDEAKASLSLLLGQLGIEKSDITGAILCSVVPPLTEVYSKAIPALFGVSPLVMGQKLKTGVRIDVPVPSEVGNDLVASCAGAKAKYDRDCVIADLGTATKVIGFSLQRGFIGVSIFPGVGMSAESLSLQTAALPLVGLTLPPDPLGRNTVDAIDSGILYGTAAAIKEIGAKIAAHLQDPLFLLTGGYAEKVDGLLPDYLFDRDLVLTGLYSIYRRNKGE</sequence>
<accession>A0A9D9DGV0</accession>
<dbReference type="GO" id="GO:0046872">
    <property type="term" value="F:metal ion binding"/>
    <property type="evidence" value="ECO:0007669"/>
    <property type="project" value="UniProtKB-KW"/>
</dbReference>
<dbReference type="HAMAP" id="MF_01274">
    <property type="entry name" value="Pantothen_kinase_3"/>
    <property type="match status" value="1"/>
</dbReference>
<feature type="active site" description="Proton acceptor" evidence="16">
    <location>
        <position position="108"/>
    </location>
</feature>
<dbReference type="Proteomes" id="UP000823634">
    <property type="component" value="Unassembled WGS sequence"/>
</dbReference>
<protein>
    <recommendedName>
        <fullName evidence="15 16">Type III pantothenate kinase</fullName>
        <ecNumber evidence="6 16">2.7.1.33</ecNumber>
    </recommendedName>
    <alternativeName>
        <fullName evidence="16">PanK-III</fullName>
    </alternativeName>
    <alternativeName>
        <fullName evidence="16">Pantothenic acid kinase</fullName>
    </alternativeName>
</protein>
<feature type="binding site" evidence="16">
    <location>
        <begin position="106"/>
        <end position="109"/>
    </location>
    <ligand>
        <name>substrate</name>
    </ligand>
</feature>
<proteinExistence type="inferred from homology"/>
<reference evidence="17" key="2">
    <citation type="journal article" date="2021" name="PeerJ">
        <title>Extensive microbial diversity within the chicken gut microbiome revealed by metagenomics and culture.</title>
        <authorList>
            <person name="Gilroy R."/>
            <person name="Ravi A."/>
            <person name="Getino M."/>
            <person name="Pursley I."/>
            <person name="Horton D.L."/>
            <person name="Alikhan N.F."/>
            <person name="Baker D."/>
            <person name="Gharbi K."/>
            <person name="Hall N."/>
            <person name="Watson M."/>
            <person name="Adriaenssens E.M."/>
            <person name="Foster-Nyarko E."/>
            <person name="Jarju S."/>
            <person name="Secka A."/>
            <person name="Antonio M."/>
            <person name="Oren A."/>
            <person name="Chaudhuri R.R."/>
            <person name="La Ragione R."/>
            <person name="Hildebrand F."/>
            <person name="Pallen M.J."/>
        </authorList>
    </citation>
    <scope>NUCLEOTIDE SEQUENCE</scope>
    <source>
        <strain evidence="17">17113</strain>
    </source>
</reference>
<evidence type="ECO:0000256" key="8">
    <source>
        <dbReference type="ARBA" id="ARBA00022679"/>
    </source>
</evidence>
<evidence type="ECO:0000256" key="15">
    <source>
        <dbReference type="ARBA" id="ARBA00040883"/>
    </source>
</evidence>
<dbReference type="EMBL" id="JADINA010000007">
    <property type="protein sequence ID" value="MBO8425845.1"/>
    <property type="molecule type" value="Genomic_DNA"/>
</dbReference>
<dbReference type="NCBIfam" id="TIGR00671">
    <property type="entry name" value="baf"/>
    <property type="match status" value="1"/>
</dbReference>
<feature type="binding site" evidence="16">
    <location>
        <position position="131"/>
    </location>
    <ligand>
        <name>ATP</name>
        <dbReference type="ChEBI" id="CHEBI:30616"/>
    </ligand>
</feature>
<dbReference type="CDD" id="cd24015">
    <property type="entry name" value="ASKHA_NBD_PanK-III"/>
    <property type="match status" value="1"/>
</dbReference>
<dbReference type="InterPro" id="IPR043129">
    <property type="entry name" value="ATPase_NBD"/>
</dbReference>
<evidence type="ECO:0000256" key="14">
    <source>
        <dbReference type="ARBA" id="ARBA00038036"/>
    </source>
</evidence>
<keyword evidence="13 16" id="KW-0173">Coenzyme A biosynthesis</keyword>
<keyword evidence="10 16" id="KW-0418">Kinase</keyword>
<evidence type="ECO:0000256" key="12">
    <source>
        <dbReference type="ARBA" id="ARBA00022958"/>
    </source>
</evidence>
<evidence type="ECO:0000256" key="3">
    <source>
        <dbReference type="ARBA" id="ARBA00004496"/>
    </source>
</evidence>
<dbReference type="AlphaFoldDB" id="A0A9D9DGV0"/>
<gene>
    <name evidence="16" type="primary">coaX</name>
    <name evidence="17" type="ORF">IAC61_00810</name>
</gene>
<evidence type="ECO:0000256" key="13">
    <source>
        <dbReference type="ARBA" id="ARBA00022993"/>
    </source>
</evidence>
<comment type="caution">
    <text evidence="17">The sequence shown here is derived from an EMBL/GenBank/DDBJ whole genome shotgun (WGS) entry which is preliminary data.</text>
</comment>
<comment type="subunit">
    <text evidence="5 16">Homodimer.</text>
</comment>
<organism evidence="17 18">
    <name type="scientific">Candidatus Alloenteromonas pullistercoris</name>
    <dbReference type="NCBI Taxonomy" id="2840785"/>
    <lineage>
        <taxon>Bacteria</taxon>
        <taxon>Bacillati</taxon>
        <taxon>Bacillota</taxon>
        <taxon>Bacillota incertae sedis</taxon>
        <taxon>Candidatus Alloenteromonas</taxon>
    </lineage>
</organism>
<comment type="cofactor">
    <cofactor evidence="16">
        <name>NH4(+)</name>
        <dbReference type="ChEBI" id="CHEBI:28938"/>
    </cofactor>
    <cofactor evidence="16">
        <name>K(+)</name>
        <dbReference type="ChEBI" id="CHEBI:29103"/>
    </cofactor>
    <text evidence="16">A monovalent cation. Ammonium or potassium.</text>
</comment>
<comment type="catalytic activity">
    <reaction evidence="1 16">
        <text>(R)-pantothenate + ATP = (R)-4'-phosphopantothenate + ADP + H(+)</text>
        <dbReference type="Rhea" id="RHEA:16373"/>
        <dbReference type="ChEBI" id="CHEBI:10986"/>
        <dbReference type="ChEBI" id="CHEBI:15378"/>
        <dbReference type="ChEBI" id="CHEBI:29032"/>
        <dbReference type="ChEBI" id="CHEBI:30616"/>
        <dbReference type="ChEBI" id="CHEBI:456216"/>
        <dbReference type="EC" id="2.7.1.33"/>
    </reaction>
</comment>
<keyword evidence="11 16" id="KW-0067">ATP-binding</keyword>
<comment type="pathway">
    <text evidence="4 16">Cofactor biosynthesis; coenzyme A biosynthesis; CoA from (R)-pantothenate: step 1/5.</text>
</comment>
<dbReference type="EC" id="2.7.1.33" evidence="6 16"/>
<dbReference type="GO" id="GO:0005737">
    <property type="term" value="C:cytoplasm"/>
    <property type="evidence" value="ECO:0007669"/>
    <property type="project" value="UniProtKB-SubCell"/>
</dbReference>
<comment type="subcellular location">
    <subcellularLocation>
        <location evidence="3 16">Cytoplasm</location>
    </subcellularLocation>
</comment>
<evidence type="ECO:0000256" key="6">
    <source>
        <dbReference type="ARBA" id="ARBA00012102"/>
    </source>
</evidence>
<dbReference type="PANTHER" id="PTHR34265:SF1">
    <property type="entry name" value="TYPE III PANTOTHENATE KINASE"/>
    <property type="match status" value="1"/>
</dbReference>
<evidence type="ECO:0000256" key="1">
    <source>
        <dbReference type="ARBA" id="ARBA00001206"/>
    </source>
</evidence>
<evidence type="ECO:0000313" key="17">
    <source>
        <dbReference type="EMBL" id="MBO8425845.1"/>
    </source>
</evidence>
<dbReference type="GO" id="GO:0015937">
    <property type="term" value="P:coenzyme A biosynthetic process"/>
    <property type="evidence" value="ECO:0007669"/>
    <property type="project" value="UniProtKB-UniRule"/>
</dbReference>
<evidence type="ECO:0000313" key="18">
    <source>
        <dbReference type="Proteomes" id="UP000823634"/>
    </source>
</evidence>
<keyword evidence="9 16" id="KW-0547">Nucleotide-binding</keyword>
<dbReference type="PANTHER" id="PTHR34265">
    <property type="entry name" value="TYPE III PANTOTHENATE KINASE"/>
    <property type="match status" value="1"/>
</dbReference>
<dbReference type="Pfam" id="PF03309">
    <property type="entry name" value="Pan_kinase"/>
    <property type="match status" value="1"/>
</dbReference>
<dbReference type="SUPFAM" id="SSF53067">
    <property type="entry name" value="Actin-like ATPase domain"/>
    <property type="match status" value="2"/>
</dbReference>
<evidence type="ECO:0000256" key="11">
    <source>
        <dbReference type="ARBA" id="ARBA00022840"/>
    </source>
</evidence>
<comment type="function">
    <text evidence="16">Catalyzes the phosphorylation of pantothenate (Pan), the first step in CoA biosynthesis.</text>
</comment>
<dbReference type="GO" id="GO:0004594">
    <property type="term" value="F:pantothenate kinase activity"/>
    <property type="evidence" value="ECO:0007669"/>
    <property type="project" value="UniProtKB-UniRule"/>
</dbReference>
<reference evidence="17" key="1">
    <citation type="submission" date="2020-10" db="EMBL/GenBank/DDBJ databases">
        <authorList>
            <person name="Gilroy R."/>
        </authorList>
    </citation>
    <scope>NUCLEOTIDE SEQUENCE</scope>
    <source>
        <strain evidence="17">17113</strain>
    </source>
</reference>
<keyword evidence="16" id="KW-0479">Metal-binding</keyword>
<evidence type="ECO:0000256" key="7">
    <source>
        <dbReference type="ARBA" id="ARBA00022490"/>
    </source>
</evidence>
<comment type="similarity">
    <text evidence="14 16">Belongs to the type III pantothenate kinase family.</text>
</comment>
<evidence type="ECO:0000256" key="10">
    <source>
        <dbReference type="ARBA" id="ARBA00022777"/>
    </source>
</evidence>
<feature type="binding site" evidence="16">
    <location>
        <position position="183"/>
    </location>
    <ligand>
        <name>substrate</name>
    </ligand>
</feature>
<name>A0A9D9DGV0_9FIRM</name>
<keyword evidence="8 16" id="KW-0808">Transferase</keyword>
<comment type="cofactor">
    <cofactor evidence="2">
        <name>K(+)</name>
        <dbReference type="ChEBI" id="CHEBI:29103"/>
    </cofactor>
</comment>